<accession>A0A9N9ME38</accession>
<dbReference type="OrthoDB" id="6772280at2759"/>
<dbReference type="PANTHER" id="PTHR12243:SF69">
    <property type="entry name" value="SI:CH73-59F11.3"/>
    <property type="match status" value="1"/>
</dbReference>
<dbReference type="EMBL" id="OU892286">
    <property type="protein sequence ID" value="CAG9761248.1"/>
    <property type="molecule type" value="Genomic_DNA"/>
</dbReference>
<dbReference type="SMART" id="SM00595">
    <property type="entry name" value="MADF"/>
    <property type="match status" value="1"/>
</dbReference>
<sequence length="285" mass="32761">MDQQYKCGYCKFLINTHCEDYTSHECFMELNFDVALHDIMSDENGVLHLVDKASNTILQKLNKEATTASWEELLIKFVQDRPALYNIKIPVTERSHLKKNNLWAEIHNLLEGKHSLEAIKAKWRYLRDCYMKARKKMGQYKPSGSAAGTKFDSGFRYYASMQFLNDSLEMPETVCSVPIMTPNLFSPTPSTFTSEQGDTEASQASISFVEVPETPSAKKRRVDEKKEFQKGVLDILTAPPKASDGVDGFLMRLGESLRRFPYRERSRLENDIMKLVFDRESELDL</sequence>
<dbReference type="AlphaFoldDB" id="A0A9N9ME38"/>
<feature type="domain" description="MADF" evidence="1">
    <location>
        <begin position="73"/>
        <end position="169"/>
    </location>
</feature>
<dbReference type="Proteomes" id="UP001152799">
    <property type="component" value="Chromosome 10"/>
</dbReference>
<protein>
    <recommendedName>
        <fullName evidence="1">MADF domain-containing protein</fullName>
    </recommendedName>
</protein>
<organism evidence="2 3">
    <name type="scientific">Ceutorhynchus assimilis</name>
    <name type="common">cabbage seed weevil</name>
    <dbReference type="NCBI Taxonomy" id="467358"/>
    <lineage>
        <taxon>Eukaryota</taxon>
        <taxon>Metazoa</taxon>
        <taxon>Ecdysozoa</taxon>
        <taxon>Arthropoda</taxon>
        <taxon>Hexapoda</taxon>
        <taxon>Insecta</taxon>
        <taxon>Pterygota</taxon>
        <taxon>Neoptera</taxon>
        <taxon>Endopterygota</taxon>
        <taxon>Coleoptera</taxon>
        <taxon>Polyphaga</taxon>
        <taxon>Cucujiformia</taxon>
        <taxon>Curculionidae</taxon>
        <taxon>Ceutorhynchinae</taxon>
        <taxon>Ceutorhynchus</taxon>
    </lineage>
</organism>
<dbReference type="PROSITE" id="PS51029">
    <property type="entry name" value="MADF"/>
    <property type="match status" value="1"/>
</dbReference>
<name>A0A9N9ME38_9CUCU</name>
<gene>
    <name evidence="2" type="ORF">CEUTPL_LOCUS1954</name>
</gene>
<dbReference type="Pfam" id="PF10545">
    <property type="entry name" value="MADF_DNA_bdg"/>
    <property type="match status" value="1"/>
</dbReference>
<evidence type="ECO:0000259" key="1">
    <source>
        <dbReference type="PROSITE" id="PS51029"/>
    </source>
</evidence>
<dbReference type="GO" id="GO:0005667">
    <property type="term" value="C:transcription regulator complex"/>
    <property type="evidence" value="ECO:0007669"/>
    <property type="project" value="TreeGrafter"/>
</dbReference>
<dbReference type="InterPro" id="IPR039353">
    <property type="entry name" value="TF_Adf1"/>
</dbReference>
<keyword evidence="3" id="KW-1185">Reference proteome</keyword>
<evidence type="ECO:0000313" key="3">
    <source>
        <dbReference type="Proteomes" id="UP001152799"/>
    </source>
</evidence>
<dbReference type="InterPro" id="IPR006578">
    <property type="entry name" value="MADF-dom"/>
</dbReference>
<evidence type="ECO:0000313" key="2">
    <source>
        <dbReference type="EMBL" id="CAG9761248.1"/>
    </source>
</evidence>
<reference evidence="2" key="1">
    <citation type="submission" date="2022-01" db="EMBL/GenBank/DDBJ databases">
        <authorList>
            <person name="King R."/>
        </authorList>
    </citation>
    <scope>NUCLEOTIDE SEQUENCE</scope>
</reference>
<dbReference type="PANTHER" id="PTHR12243">
    <property type="entry name" value="MADF DOMAIN TRANSCRIPTION FACTOR"/>
    <property type="match status" value="1"/>
</dbReference>
<dbReference type="GO" id="GO:0005634">
    <property type="term" value="C:nucleus"/>
    <property type="evidence" value="ECO:0007669"/>
    <property type="project" value="TreeGrafter"/>
</dbReference>
<dbReference type="GO" id="GO:0006357">
    <property type="term" value="P:regulation of transcription by RNA polymerase II"/>
    <property type="evidence" value="ECO:0007669"/>
    <property type="project" value="TreeGrafter"/>
</dbReference>
<proteinExistence type="predicted"/>